<proteinExistence type="predicted"/>
<sequence>MSKQRFQASVITGIILGIICIIGSGIRVGFKENIIFLFALWYNRFLMGIVFGLISEVEDRMILIRGAVLGFIISFAFYLSTGFQDMIALFAGIVYGIIIEYVASKYKNIY</sequence>
<keyword evidence="1" id="KW-0472">Membrane</keyword>
<dbReference type="EMBL" id="JX684075">
    <property type="protein sequence ID" value="AGF92872.1"/>
    <property type="molecule type" value="Genomic_DNA"/>
</dbReference>
<reference evidence="2" key="1">
    <citation type="journal article" date="2013" name="Syst. Appl. Microbiol.">
        <title>New insights into the archaeal diversity of a hypersaline microbial mat obtained by a metagenomic approach.</title>
        <authorList>
            <person name="Lopez-Lopez A."/>
            <person name="Richter M."/>
            <person name="Pena A."/>
            <person name="Tamames J."/>
            <person name="Rossello-Mora R."/>
        </authorList>
    </citation>
    <scope>NUCLEOTIDE SEQUENCE</scope>
</reference>
<feature type="transmembrane region" description="Helical" evidence="1">
    <location>
        <begin position="34"/>
        <end position="55"/>
    </location>
</feature>
<dbReference type="AlphaFoldDB" id="M1Q0W2"/>
<protein>
    <submittedName>
        <fullName evidence="2">Uncharacterized protein</fullName>
    </submittedName>
</protein>
<name>M1Q0W2_9ZZZZ</name>
<organism evidence="2">
    <name type="scientific">uncultured organism</name>
    <dbReference type="NCBI Taxonomy" id="155900"/>
    <lineage>
        <taxon>unclassified sequences</taxon>
        <taxon>environmental samples</taxon>
    </lineage>
</organism>
<keyword evidence="1" id="KW-0812">Transmembrane</keyword>
<gene>
    <name evidence="2" type="ORF">FLSS-3_0003</name>
</gene>
<feature type="transmembrane region" description="Helical" evidence="1">
    <location>
        <begin position="7"/>
        <end position="28"/>
    </location>
</feature>
<feature type="transmembrane region" description="Helical" evidence="1">
    <location>
        <begin position="62"/>
        <end position="80"/>
    </location>
</feature>
<feature type="transmembrane region" description="Helical" evidence="1">
    <location>
        <begin position="86"/>
        <end position="103"/>
    </location>
</feature>
<evidence type="ECO:0000313" key="2">
    <source>
        <dbReference type="EMBL" id="AGF92872.1"/>
    </source>
</evidence>
<evidence type="ECO:0000256" key="1">
    <source>
        <dbReference type="SAM" id="Phobius"/>
    </source>
</evidence>
<accession>M1Q0W2</accession>
<keyword evidence="1" id="KW-1133">Transmembrane helix</keyword>